<dbReference type="OMA" id="YIMAWLY"/>
<evidence type="ECO:0000256" key="8">
    <source>
        <dbReference type="ARBA" id="ARBA00022729"/>
    </source>
</evidence>
<feature type="disulfide bond" evidence="14">
    <location>
        <begin position="34"/>
        <end position="74"/>
    </location>
</feature>
<evidence type="ECO:0000256" key="1">
    <source>
        <dbReference type="ARBA" id="ARBA00004141"/>
    </source>
</evidence>
<feature type="domain" description="CFEM" evidence="17">
    <location>
        <begin position="6"/>
        <end position="117"/>
    </location>
</feature>
<keyword evidence="5" id="KW-0964">Secreted</keyword>
<evidence type="ECO:0000256" key="7">
    <source>
        <dbReference type="ARBA" id="ARBA00022692"/>
    </source>
</evidence>
<feature type="transmembrane region" description="Helical" evidence="15">
    <location>
        <begin position="102"/>
        <end position="122"/>
    </location>
</feature>
<dbReference type="GeneID" id="27724396"/>
<evidence type="ECO:0000256" key="4">
    <source>
        <dbReference type="ARBA" id="ARBA00010031"/>
    </source>
</evidence>
<feature type="transmembrane region" description="Helical" evidence="15">
    <location>
        <begin position="295"/>
        <end position="315"/>
    </location>
</feature>
<evidence type="ECO:0000256" key="9">
    <source>
        <dbReference type="ARBA" id="ARBA00022989"/>
    </source>
</evidence>
<proteinExistence type="inferred from homology"/>
<accession>A0A084G6C9</accession>
<keyword evidence="12" id="KW-0449">Lipoprotein</keyword>
<feature type="chain" id="PRO_5001775417" description="CFEM domain-containing protein" evidence="16">
    <location>
        <begin position="21"/>
        <end position="385"/>
    </location>
</feature>
<dbReference type="Proteomes" id="UP000028545">
    <property type="component" value="Unassembled WGS sequence"/>
</dbReference>
<dbReference type="InterPro" id="IPR008427">
    <property type="entry name" value="Extracellular_membr_CFEM_dom"/>
</dbReference>
<dbReference type="Pfam" id="PF05730">
    <property type="entry name" value="CFEM"/>
    <property type="match status" value="1"/>
</dbReference>
<dbReference type="GO" id="GO:0005576">
    <property type="term" value="C:extracellular region"/>
    <property type="evidence" value="ECO:0007669"/>
    <property type="project" value="UniProtKB-SubCell"/>
</dbReference>
<keyword evidence="9 15" id="KW-1133">Transmembrane helix</keyword>
<reference evidence="18 19" key="1">
    <citation type="journal article" date="2014" name="Genome Announc.">
        <title>Draft genome sequence of the pathogenic fungus Scedosporium apiospermum.</title>
        <authorList>
            <person name="Vandeputte P."/>
            <person name="Ghamrawi S."/>
            <person name="Rechenmann M."/>
            <person name="Iltis A."/>
            <person name="Giraud S."/>
            <person name="Fleury M."/>
            <person name="Thornton C."/>
            <person name="Delhaes L."/>
            <person name="Meyer W."/>
            <person name="Papon N."/>
            <person name="Bouchara J.P."/>
        </authorList>
    </citation>
    <scope>NUCLEOTIDE SEQUENCE [LARGE SCALE GENOMIC DNA]</scope>
    <source>
        <strain evidence="18 19">IHEM 14462</strain>
    </source>
</reference>
<dbReference type="OrthoDB" id="2496787at2759"/>
<dbReference type="HOGENOM" id="CLU_028200_6_3_1"/>
<keyword evidence="10 15" id="KW-0472">Membrane</keyword>
<evidence type="ECO:0000256" key="2">
    <source>
        <dbReference type="ARBA" id="ARBA00004589"/>
    </source>
</evidence>
<dbReference type="PROSITE" id="PS52012">
    <property type="entry name" value="CFEM"/>
    <property type="match status" value="1"/>
</dbReference>
<keyword evidence="6" id="KW-0325">Glycoprotein</keyword>
<keyword evidence="11 14" id="KW-1015">Disulfide bond</keyword>
<dbReference type="AlphaFoldDB" id="A0A084G6C9"/>
<evidence type="ECO:0000256" key="6">
    <source>
        <dbReference type="ARBA" id="ARBA00022622"/>
    </source>
</evidence>
<dbReference type="KEGG" id="sapo:SAPIO_CDS5324"/>
<dbReference type="EMBL" id="JOWA01000098">
    <property type="protein sequence ID" value="KEZ42891.1"/>
    <property type="molecule type" value="Genomic_DNA"/>
</dbReference>
<feature type="disulfide bond" evidence="14">
    <location>
        <begin position="38"/>
        <end position="69"/>
    </location>
</feature>
<evidence type="ECO:0000256" key="11">
    <source>
        <dbReference type="ARBA" id="ARBA00023157"/>
    </source>
</evidence>
<feature type="signal peptide" evidence="16">
    <location>
        <begin position="1"/>
        <end position="20"/>
    </location>
</feature>
<evidence type="ECO:0000259" key="17">
    <source>
        <dbReference type="PROSITE" id="PS52012"/>
    </source>
</evidence>
<comment type="subcellular location">
    <subcellularLocation>
        <location evidence="2">Membrane</location>
        <topology evidence="2">Lipid-anchor</topology>
        <topology evidence="2">GPI-anchor</topology>
    </subcellularLocation>
    <subcellularLocation>
        <location evidence="1">Membrane</location>
        <topology evidence="1">Multi-pass membrane protein</topology>
    </subcellularLocation>
    <subcellularLocation>
        <location evidence="3">Secreted</location>
    </subcellularLocation>
</comment>
<keyword evidence="8 16" id="KW-0732">Signal</keyword>
<comment type="similarity">
    <text evidence="13">Belongs to the SAT4 family.</text>
</comment>
<feature type="transmembrane region" description="Helical" evidence="15">
    <location>
        <begin position="134"/>
        <end position="158"/>
    </location>
</feature>
<dbReference type="VEuPathDB" id="FungiDB:SAPIO_CDS5324"/>
<protein>
    <recommendedName>
        <fullName evidence="17">CFEM domain-containing protein</fullName>
    </recommendedName>
</protein>
<dbReference type="InterPro" id="IPR049326">
    <property type="entry name" value="Rhodopsin_dom_fungi"/>
</dbReference>
<feature type="transmembrane region" description="Helical" evidence="15">
    <location>
        <begin position="335"/>
        <end position="361"/>
    </location>
</feature>
<dbReference type="Pfam" id="PF20684">
    <property type="entry name" value="Fung_rhodopsin"/>
    <property type="match status" value="1"/>
</dbReference>
<comment type="similarity">
    <text evidence="4">Belongs to the RBT5 family.</text>
</comment>
<feature type="disulfide bond" evidence="14">
    <location>
        <begin position="48"/>
        <end position="55"/>
    </location>
</feature>
<evidence type="ECO:0000256" key="16">
    <source>
        <dbReference type="SAM" id="SignalP"/>
    </source>
</evidence>
<keyword evidence="7 15" id="KW-0812">Transmembrane</keyword>
<dbReference type="GO" id="GO:0098552">
    <property type="term" value="C:side of membrane"/>
    <property type="evidence" value="ECO:0007669"/>
    <property type="project" value="UniProtKB-KW"/>
</dbReference>
<feature type="transmembrane region" description="Helical" evidence="15">
    <location>
        <begin position="265"/>
        <end position="283"/>
    </location>
</feature>
<gene>
    <name evidence="18" type="ORF">SAPIO_CDS5324</name>
</gene>
<evidence type="ECO:0000256" key="10">
    <source>
        <dbReference type="ARBA" id="ARBA00023136"/>
    </source>
</evidence>
<comment type="caution">
    <text evidence="18">The sequence shown here is derived from an EMBL/GenBank/DDBJ whole genome shotgun (WGS) entry which is preliminary data.</text>
</comment>
<feature type="disulfide bond" evidence="14">
    <location>
        <begin position="57"/>
        <end position="90"/>
    </location>
</feature>
<dbReference type="PANTHER" id="PTHR33048:SF143">
    <property type="entry name" value="EXTRACELLULAR MEMBRANE PROTEIN CFEM DOMAIN-CONTAINING PROTEIN-RELATED"/>
    <property type="match status" value="1"/>
</dbReference>
<dbReference type="InterPro" id="IPR052337">
    <property type="entry name" value="SAT4-like"/>
</dbReference>
<evidence type="ECO:0000313" key="18">
    <source>
        <dbReference type="EMBL" id="KEZ42891.1"/>
    </source>
</evidence>
<dbReference type="SMART" id="SM00747">
    <property type="entry name" value="CFEM"/>
    <property type="match status" value="1"/>
</dbReference>
<evidence type="ECO:0000256" key="3">
    <source>
        <dbReference type="ARBA" id="ARBA00004613"/>
    </source>
</evidence>
<dbReference type="RefSeq" id="XP_016642690.1">
    <property type="nucleotide sequence ID" value="XM_016787675.1"/>
</dbReference>
<evidence type="ECO:0000256" key="12">
    <source>
        <dbReference type="ARBA" id="ARBA00023288"/>
    </source>
</evidence>
<sequence length="385" mass="42672">MASFRATFLFLQAILSLAYGQDTSSTGLEAYPNCALECIVTAFGGGSCAPTNQTCICTNEQLQNNITACVTESCPIIEALSTKNISATRCGLPVRNRSGKHVSTSVSMFIFAAVFVGLRFGYKVFAKIEFGMNDWLVLASIVATTPAIFVNVFGTASSGLGKDIWTLPPDKITDTIKYFWVATILYFLDTALTKLSIISFYIHIFPSARVRRLLWGTFAVTSAWGFAFVVGSIVQCQPISYFWTHWDGLHKGHCASPDGIGWSHAIMNIIFDLWILAIPLSQLRKMKLHWKKKVGIAIMFFLGTFVTVVSIVRLPSLAYFTSTTNVTMNFYDLSLWSTVEVCLGIVCACLPTIRLLLVRVFPILGRTNRQRSSEQDALICHARRE</sequence>
<organism evidence="18 19">
    <name type="scientific">Pseudallescheria apiosperma</name>
    <name type="common">Scedosporium apiospermum</name>
    <dbReference type="NCBI Taxonomy" id="563466"/>
    <lineage>
        <taxon>Eukaryota</taxon>
        <taxon>Fungi</taxon>
        <taxon>Dikarya</taxon>
        <taxon>Ascomycota</taxon>
        <taxon>Pezizomycotina</taxon>
        <taxon>Sordariomycetes</taxon>
        <taxon>Hypocreomycetidae</taxon>
        <taxon>Microascales</taxon>
        <taxon>Microascaceae</taxon>
        <taxon>Scedosporium</taxon>
    </lineage>
</organism>
<evidence type="ECO:0000256" key="13">
    <source>
        <dbReference type="ARBA" id="ARBA00038359"/>
    </source>
</evidence>
<evidence type="ECO:0000256" key="14">
    <source>
        <dbReference type="PROSITE-ProRule" id="PRU01356"/>
    </source>
</evidence>
<name>A0A084G6C9_PSEDA</name>
<dbReference type="PANTHER" id="PTHR33048">
    <property type="entry name" value="PTH11-LIKE INTEGRAL MEMBRANE PROTEIN (AFU_ORTHOLOGUE AFUA_5G11245)"/>
    <property type="match status" value="1"/>
</dbReference>
<feature type="transmembrane region" description="Helical" evidence="15">
    <location>
        <begin position="178"/>
        <end position="201"/>
    </location>
</feature>
<comment type="caution">
    <text evidence="14">Lacks conserved residue(s) required for the propagation of feature annotation.</text>
</comment>
<evidence type="ECO:0000256" key="15">
    <source>
        <dbReference type="SAM" id="Phobius"/>
    </source>
</evidence>
<evidence type="ECO:0000256" key="5">
    <source>
        <dbReference type="ARBA" id="ARBA00022525"/>
    </source>
</evidence>
<feature type="transmembrane region" description="Helical" evidence="15">
    <location>
        <begin position="213"/>
        <end position="234"/>
    </location>
</feature>
<keyword evidence="6" id="KW-0336">GPI-anchor</keyword>
<evidence type="ECO:0000313" key="19">
    <source>
        <dbReference type="Proteomes" id="UP000028545"/>
    </source>
</evidence>
<keyword evidence="19" id="KW-1185">Reference proteome</keyword>